<dbReference type="AlphaFoldDB" id="A0AAW1HT91"/>
<proteinExistence type="predicted"/>
<dbReference type="Proteomes" id="UP001458880">
    <property type="component" value="Unassembled WGS sequence"/>
</dbReference>
<evidence type="ECO:0000313" key="1">
    <source>
        <dbReference type="EMBL" id="KAK9679641.1"/>
    </source>
</evidence>
<keyword evidence="2" id="KW-1185">Reference proteome</keyword>
<protein>
    <submittedName>
        <fullName evidence="1">Uncharacterized protein</fullName>
    </submittedName>
</protein>
<comment type="caution">
    <text evidence="1">The sequence shown here is derived from an EMBL/GenBank/DDBJ whole genome shotgun (WGS) entry which is preliminary data.</text>
</comment>
<gene>
    <name evidence="1" type="ORF">QE152_g39832</name>
</gene>
<reference evidence="1 2" key="1">
    <citation type="journal article" date="2024" name="BMC Genomics">
        <title>De novo assembly and annotation of Popillia japonica's genome with initial clues to its potential as an invasive pest.</title>
        <authorList>
            <person name="Cucini C."/>
            <person name="Boschi S."/>
            <person name="Funari R."/>
            <person name="Cardaioli E."/>
            <person name="Iannotti N."/>
            <person name="Marturano G."/>
            <person name="Paoli F."/>
            <person name="Bruttini M."/>
            <person name="Carapelli A."/>
            <person name="Frati F."/>
            <person name="Nardi F."/>
        </authorList>
    </citation>
    <scope>NUCLEOTIDE SEQUENCE [LARGE SCALE GENOMIC DNA]</scope>
    <source>
        <strain evidence="1">DMR45628</strain>
    </source>
</reference>
<organism evidence="1 2">
    <name type="scientific">Popillia japonica</name>
    <name type="common">Japanese beetle</name>
    <dbReference type="NCBI Taxonomy" id="7064"/>
    <lineage>
        <taxon>Eukaryota</taxon>
        <taxon>Metazoa</taxon>
        <taxon>Ecdysozoa</taxon>
        <taxon>Arthropoda</taxon>
        <taxon>Hexapoda</taxon>
        <taxon>Insecta</taxon>
        <taxon>Pterygota</taxon>
        <taxon>Neoptera</taxon>
        <taxon>Endopterygota</taxon>
        <taxon>Coleoptera</taxon>
        <taxon>Polyphaga</taxon>
        <taxon>Scarabaeiformia</taxon>
        <taxon>Scarabaeidae</taxon>
        <taxon>Rutelinae</taxon>
        <taxon>Popillia</taxon>
    </lineage>
</organism>
<accession>A0AAW1HT91</accession>
<evidence type="ECO:0000313" key="2">
    <source>
        <dbReference type="Proteomes" id="UP001458880"/>
    </source>
</evidence>
<name>A0AAW1HT91_POPJA</name>
<dbReference type="EMBL" id="JASPKY010000997">
    <property type="protein sequence ID" value="KAK9679641.1"/>
    <property type="molecule type" value="Genomic_DNA"/>
</dbReference>
<sequence length="82" mass="8829">MNVYVNTVITTAHKLSGCGLLVSDEWVGAILLAGLPESYGPMLMGLESSGIKITGSNIKVKLLQDIKNVVFLLAMNGLEQFY</sequence>